<dbReference type="OrthoDB" id="528704at2759"/>
<gene>
    <name evidence="1" type="ORF">PACLA_8A003105</name>
</gene>
<dbReference type="EMBL" id="CACRXK020002875">
    <property type="protein sequence ID" value="CAB3996470.1"/>
    <property type="molecule type" value="Genomic_DNA"/>
</dbReference>
<dbReference type="InterPro" id="IPR002423">
    <property type="entry name" value="Cpn60/GroEL/TCP-1"/>
</dbReference>
<dbReference type="SUPFAM" id="SSF48592">
    <property type="entry name" value="GroEL equatorial domain-like"/>
    <property type="match status" value="1"/>
</dbReference>
<dbReference type="PANTHER" id="PTHR46787">
    <property type="entry name" value="SYNDROMES PUTATIVE CHAPERONIN-RELATED"/>
    <property type="match status" value="1"/>
</dbReference>
<dbReference type="GO" id="GO:0006457">
    <property type="term" value="P:protein folding"/>
    <property type="evidence" value="ECO:0007669"/>
    <property type="project" value="InterPro"/>
</dbReference>
<dbReference type="AlphaFoldDB" id="A0A6S7HL94"/>
<comment type="caution">
    <text evidence="1">The sequence shown here is derived from an EMBL/GenBank/DDBJ whole genome shotgun (WGS) entry which is preliminary data.</text>
</comment>
<dbReference type="GO" id="GO:0051131">
    <property type="term" value="P:chaperone-mediated protein complex assembly"/>
    <property type="evidence" value="ECO:0007669"/>
    <property type="project" value="TreeGrafter"/>
</dbReference>
<dbReference type="GO" id="GO:0060271">
    <property type="term" value="P:cilium assembly"/>
    <property type="evidence" value="ECO:0007669"/>
    <property type="project" value="InterPro"/>
</dbReference>
<dbReference type="InterPro" id="IPR027413">
    <property type="entry name" value="GROEL-like_equatorial_sf"/>
</dbReference>
<dbReference type="Gene3D" id="3.30.260.10">
    <property type="entry name" value="TCP-1-like chaperonin intermediate domain"/>
    <property type="match status" value="1"/>
</dbReference>
<dbReference type="GO" id="GO:0005737">
    <property type="term" value="C:cytoplasm"/>
    <property type="evidence" value="ECO:0007669"/>
    <property type="project" value="TreeGrafter"/>
</dbReference>
<accession>A0A6S7HL94</accession>
<dbReference type="Gene3D" id="3.50.7.10">
    <property type="entry name" value="GroEL"/>
    <property type="match status" value="1"/>
</dbReference>
<dbReference type="Proteomes" id="UP001152795">
    <property type="component" value="Unassembled WGS sequence"/>
</dbReference>
<dbReference type="GO" id="GO:0005524">
    <property type="term" value="F:ATP binding"/>
    <property type="evidence" value="ECO:0007669"/>
    <property type="project" value="InterPro"/>
</dbReference>
<dbReference type="Gene3D" id="1.10.560.10">
    <property type="entry name" value="GroEL-like equatorial domain"/>
    <property type="match status" value="1"/>
</dbReference>
<sequence length="606" mass="67476">MSKDKGVKLPTSKNIEIKLDILNNEELQKELKALKDVFAASYGPTGRPMSSMSITQYWSEHRRNFGRDLFLSFRTNFIQHVSGGHVTVTSSSSQILKSITTVSTPLTRLLLQSVQGHVNHFNDGGLFTVLLTIQLIESSLKCGLPRHTVIAINERALTTILTQLESSDLPIKLSADLGNMNQMLGVIRSILVTKPATGLTSNELQSLAVVLLRGFLSCIPTSRNKMVSLDNLRIQDCEGPSVSESRLKNGILLEAKCHPVIETIYEGKDGIKVALFDCSLAGNVNDGWLDNTKTEISNNFLTIEDNVLTSMMRMVDSLIDHGVKLIACQKVIHPTLQQYITRKGLYVIERLSICHIEAVQKLTAARLLSSFQGKMTEDSFGLLNKINLLVIHKKRYIHLIPNSSTHPEISTLMLCAPDEHGLDELKLLCSAVLQSLKQLLYQPFLVPGAGCFETIIAGLLMQTAQEFDGLPELDCSKQQYSRGLHSISSVFLHIARTLDHDGNNHLVDRTTIHHWLTQPLATKLTTPQHCLCGLVTSHQDTEWYMTEEMCGMPRGIDVHRSSTGDVKNFENVVLDVMSMKVNGIKTAFETANTILRVKHFVKEIFE</sequence>
<dbReference type="PANTHER" id="PTHR46787:SF1">
    <property type="entry name" value="MOLECULAR CHAPERONE MKKS"/>
    <property type="match status" value="1"/>
</dbReference>
<evidence type="ECO:0000313" key="2">
    <source>
        <dbReference type="Proteomes" id="UP001152795"/>
    </source>
</evidence>
<dbReference type="InterPro" id="IPR027410">
    <property type="entry name" value="TCP-1-like_intermed_sf"/>
</dbReference>
<organism evidence="1 2">
    <name type="scientific">Paramuricea clavata</name>
    <name type="common">Red gorgonian</name>
    <name type="synonym">Violescent sea-whip</name>
    <dbReference type="NCBI Taxonomy" id="317549"/>
    <lineage>
        <taxon>Eukaryota</taxon>
        <taxon>Metazoa</taxon>
        <taxon>Cnidaria</taxon>
        <taxon>Anthozoa</taxon>
        <taxon>Octocorallia</taxon>
        <taxon>Malacalcyonacea</taxon>
        <taxon>Plexauridae</taxon>
        <taxon>Paramuricea</taxon>
    </lineage>
</organism>
<dbReference type="GO" id="GO:0051082">
    <property type="term" value="F:unfolded protein binding"/>
    <property type="evidence" value="ECO:0007669"/>
    <property type="project" value="InterPro"/>
</dbReference>
<proteinExistence type="predicted"/>
<keyword evidence="2" id="KW-1185">Reference proteome</keyword>
<dbReference type="GO" id="GO:1902636">
    <property type="term" value="C:kinociliary basal body"/>
    <property type="evidence" value="ECO:0007669"/>
    <property type="project" value="TreeGrafter"/>
</dbReference>
<dbReference type="GO" id="GO:0005634">
    <property type="term" value="C:nucleus"/>
    <property type="evidence" value="ECO:0007669"/>
    <property type="project" value="TreeGrafter"/>
</dbReference>
<name>A0A6S7HL94_PARCT</name>
<reference evidence="1" key="1">
    <citation type="submission" date="2020-04" db="EMBL/GenBank/DDBJ databases">
        <authorList>
            <person name="Alioto T."/>
            <person name="Alioto T."/>
            <person name="Gomez Garrido J."/>
        </authorList>
    </citation>
    <scope>NUCLEOTIDE SEQUENCE</scope>
    <source>
        <strain evidence="1">A484AB</strain>
    </source>
</reference>
<dbReference type="InterPro" id="IPR027409">
    <property type="entry name" value="GroEL-like_apical_dom_sf"/>
</dbReference>
<dbReference type="SUPFAM" id="SSF52029">
    <property type="entry name" value="GroEL apical domain-like"/>
    <property type="match status" value="1"/>
</dbReference>
<dbReference type="InterPro" id="IPR028790">
    <property type="entry name" value="MKKS"/>
</dbReference>
<protein>
    <submittedName>
        <fullName evidence="1">Usick-Kaufman Bardet-Biedl syndromes chaperonin</fullName>
    </submittedName>
</protein>
<evidence type="ECO:0000313" key="1">
    <source>
        <dbReference type="EMBL" id="CAB3996470.1"/>
    </source>
</evidence>
<dbReference type="GO" id="GO:0032502">
    <property type="term" value="P:developmental process"/>
    <property type="evidence" value="ECO:0007669"/>
    <property type="project" value="TreeGrafter"/>
</dbReference>
<dbReference type="Pfam" id="PF00118">
    <property type="entry name" value="Cpn60_TCP1"/>
    <property type="match status" value="1"/>
</dbReference>